<evidence type="ECO:0000313" key="2">
    <source>
        <dbReference type="Proteomes" id="UP000835052"/>
    </source>
</evidence>
<dbReference type="AlphaFoldDB" id="A0A8S1GZQ9"/>
<reference evidence="1" key="1">
    <citation type="submission" date="2020-10" db="EMBL/GenBank/DDBJ databases">
        <authorList>
            <person name="Kikuchi T."/>
        </authorList>
    </citation>
    <scope>NUCLEOTIDE SEQUENCE</scope>
    <source>
        <strain evidence="1">NKZ352</strain>
    </source>
</reference>
<protein>
    <submittedName>
        <fullName evidence="1">Uncharacterized protein</fullName>
    </submittedName>
</protein>
<comment type="caution">
    <text evidence="1">The sequence shown here is derived from an EMBL/GenBank/DDBJ whole genome shotgun (WGS) entry which is preliminary data.</text>
</comment>
<proteinExistence type="predicted"/>
<sequence>MKTSIDGITAVSAQLFGGGTAKGFRSLAFGLTYGEDGRWSVQVGGKSKGRHRVVQHPFGVSLYATQTWLLLRPKRDTARLCNYLVLRKGPSWPVIASHAVTLSISKS</sequence>
<keyword evidence="2" id="KW-1185">Reference proteome</keyword>
<dbReference type="EMBL" id="CAJGYM010000008">
    <property type="protein sequence ID" value="CAD6188453.1"/>
    <property type="molecule type" value="Genomic_DNA"/>
</dbReference>
<dbReference type="Proteomes" id="UP000835052">
    <property type="component" value="Unassembled WGS sequence"/>
</dbReference>
<organism evidence="1 2">
    <name type="scientific">Caenorhabditis auriculariae</name>
    <dbReference type="NCBI Taxonomy" id="2777116"/>
    <lineage>
        <taxon>Eukaryota</taxon>
        <taxon>Metazoa</taxon>
        <taxon>Ecdysozoa</taxon>
        <taxon>Nematoda</taxon>
        <taxon>Chromadorea</taxon>
        <taxon>Rhabditida</taxon>
        <taxon>Rhabditina</taxon>
        <taxon>Rhabditomorpha</taxon>
        <taxon>Rhabditoidea</taxon>
        <taxon>Rhabditidae</taxon>
        <taxon>Peloderinae</taxon>
        <taxon>Caenorhabditis</taxon>
    </lineage>
</organism>
<evidence type="ECO:0000313" key="1">
    <source>
        <dbReference type="EMBL" id="CAD6188453.1"/>
    </source>
</evidence>
<accession>A0A8S1GZQ9</accession>
<name>A0A8S1GZQ9_9PELO</name>
<gene>
    <name evidence="1" type="ORF">CAUJ_LOCUS4372</name>
</gene>